<dbReference type="InterPro" id="IPR050689">
    <property type="entry name" value="FKBP-type_PPIase"/>
</dbReference>
<proteinExistence type="inferred from homology"/>
<evidence type="ECO:0000256" key="1">
    <source>
        <dbReference type="ARBA" id="ARBA00000971"/>
    </source>
</evidence>
<evidence type="ECO:0000256" key="5">
    <source>
        <dbReference type="ARBA" id="ARBA00038106"/>
    </source>
</evidence>
<evidence type="ECO:0000256" key="3">
    <source>
        <dbReference type="ARBA" id="ARBA00023110"/>
    </source>
</evidence>
<gene>
    <name evidence="9" type="ORF">VP01_2107g2</name>
</gene>
<dbReference type="AlphaFoldDB" id="A0A0L6VA67"/>
<evidence type="ECO:0000256" key="6">
    <source>
        <dbReference type="PROSITE-ProRule" id="PRU00277"/>
    </source>
</evidence>
<dbReference type="GO" id="GO:0005737">
    <property type="term" value="C:cytoplasm"/>
    <property type="evidence" value="ECO:0007669"/>
    <property type="project" value="TreeGrafter"/>
</dbReference>
<keyword evidence="7" id="KW-0812">Transmembrane</keyword>
<comment type="catalytic activity">
    <reaction evidence="1 6">
        <text>[protein]-peptidylproline (omega=180) = [protein]-peptidylproline (omega=0)</text>
        <dbReference type="Rhea" id="RHEA:16237"/>
        <dbReference type="Rhea" id="RHEA-COMP:10747"/>
        <dbReference type="Rhea" id="RHEA-COMP:10748"/>
        <dbReference type="ChEBI" id="CHEBI:83833"/>
        <dbReference type="ChEBI" id="CHEBI:83834"/>
        <dbReference type="EC" id="5.2.1.8"/>
    </reaction>
</comment>
<dbReference type="EC" id="5.2.1.8" evidence="2 6"/>
<dbReference type="GO" id="GO:0003755">
    <property type="term" value="F:peptidyl-prolyl cis-trans isomerase activity"/>
    <property type="evidence" value="ECO:0007669"/>
    <property type="project" value="UniProtKB-KW"/>
</dbReference>
<protein>
    <recommendedName>
        <fullName evidence="2 6">peptidylprolyl isomerase</fullName>
        <ecNumber evidence="2 6">5.2.1.8</ecNumber>
    </recommendedName>
</protein>
<reference evidence="9 10" key="1">
    <citation type="submission" date="2015-08" db="EMBL/GenBank/DDBJ databases">
        <title>Next Generation Sequencing and Analysis of the Genome of Puccinia sorghi L Schw, the Causal Agent of Maize Common Rust.</title>
        <authorList>
            <person name="Rochi L."/>
            <person name="Burguener G."/>
            <person name="Darino M."/>
            <person name="Turjanski A."/>
            <person name="Kreff E."/>
            <person name="Dieguez M.J."/>
            <person name="Sacco F."/>
        </authorList>
    </citation>
    <scope>NUCLEOTIDE SEQUENCE [LARGE SCALE GENOMIC DNA]</scope>
    <source>
        <strain evidence="9 10">RO10H11247</strain>
    </source>
</reference>
<keyword evidence="7" id="KW-1133">Transmembrane helix</keyword>
<dbReference type="Proteomes" id="UP000037035">
    <property type="component" value="Unassembled WGS sequence"/>
</dbReference>
<keyword evidence="10" id="KW-1185">Reference proteome</keyword>
<name>A0A0L6VA67_9BASI</name>
<dbReference type="PROSITE" id="PS50059">
    <property type="entry name" value="FKBP_PPIASE"/>
    <property type="match status" value="1"/>
</dbReference>
<evidence type="ECO:0000313" key="10">
    <source>
        <dbReference type="Proteomes" id="UP000037035"/>
    </source>
</evidence>
<evidence type="ECO:0000259" key="8">
    <source>
        <dbReference type="PROSITE" id="PS50059"/>
    </source>
</evidence>
<keyword evidence="4 6" id="KW-0413">Isomerase</keyword>
<dbReference type="PANTHER" id="PTHR10516:SF443">
    <property type="entry name" value="FK506-BINDING PROTEIN 59-RELATED"/>
    <property type="match status" value="1"/>
</dbReference>
<dbReference type="FunFam" id="3.10.50.40:FF:000025">
    <property type="entry name" value="Peptidylprolyl isomerase"/>
    <property type="match status" value="1"/>
</dbReference>
<dbReference type="Gene3D" id="3.10.50.40">
    <property type="match status" value="1"/>
</dbReference>
<evidence type="ECO:0000256" key="2">
    <source>
        <dbReference type="ARBA" id="ARBA00013194"/>
    </source>
</evidence>
<dbReference type="InterPro" id="IPR046357">
    <property type="entry name" value="PPIase_dom_sf"/>
</dbReference>
<dbReference type="EMBL" id="LAVV01006956">
    <property type="protein sequence ID" value="KNZ57653.1"/>
    <property type="molecule type" value="Genomic_DNA"/>
</dbReference>
<feature type="transmembrane region" description="Helical" evidence="7">
    <location>
        <begin position="31"/>
        <end position="53"/>
    </location>
</feature>
<dbReference type="PANTHER" id="PTHR10516">
    <property type="entry name" value="PEPTIDYL-PROLYL CIS-TRANS ISOMERASE"/>
    <property type="match status" value="1"/>
</dbReference>
<sequence length="214" mass="23417">MREIIFTQINFLAFSSTSVLGRASPMLQPEYLISSLVPIMTVLLGYLLCGIGWMAGTAINKTTTVDKHGPTMTYLPNLSVLIPVDQPIQVRSRLRLRLSSQALTLLLSQPGDGKNFPVAGDRVKIHYVGTLESKDGKKFDSSRDRGKPFECQIGVGKVIKAWDQGVVQLSIGQEAYFKCPPSIAYGAAGCQDVIPPNSTLFFKVELLEINGRKS</sequence>
<comment type="caution">
    <text evidence="9">The sequence shown here is derived from an EMBL/GenBank/DDBJ whole genome shotgun (WGS) entry which is preliminary data.</text>
</comment>
<organism evidence="9 10">
    <name type="scientific">Puccinia sorghi</name>
    <dbReference type="NCBI Taxonomy" id="27349"/>
    <lineage>
        <taxon>Eukaryota</taxon>
        <taxon>Fungi</taxon>
        <taxon>Dikarya</taxon>
        <taxon>Basidiomycota</taxon>
        <taxon>Pucciniomycotina</taxon>
        <taxon>Pucciniomycetes</taxon>
        <taxon>Pucciniales</taxon>
        <taxon>Pucciniaceae</taxon>
        <taxon>Puccinia</taxon>
    </lineage>
</organism>
<evidence type="ECO:0000256" key="7">
    <source>
        <dbReference type="SAM" id="Phobius"/>
    </source>
</evidence>
<evidence type="ECO:0000256" key="4">
    <source>
        <dbReference type="ARBA" id="ARBA00023235"/>
    </source>
</evidence>
<dbReference type="VEuPathDB" id="FungiDB:VP01_2107g2"/>
<keyword evidence="3 6" id="KW-0697">Rotamase</keyword>
<dbReference type="STRING" id="27349.A0A0L6VA67"/>
<keyword evidence="7" id="KW-0472">Membrane</keyword>
<dbReference type="SUPFAM" id="SSF54534">
    <property type="entry name" value="FKBP-like"/>
    <property type="match status" value="1"/>
</dbReference>
<dbReference type="OrthoDB" id="1902587at2759"/>
<comment type="similarity">
    <text evidence="5">Belongs to the FKBP-type PPIase family. FKBP1 subfamily.</text>
</comment>
<dbReference type="InterPro" id="IPR001179">
    <property type="entry name" value="PPIase_FKBP_dom"/>
</dbReference>
<evidence type="ECO:0000313" key="9">
    <source>
        <dbReference type="EMBL" id="KNZ57653.1"/>
    </source>
</evidence>
<dbReference type="Pfam" id="PF00254">
    <property type="entry name" value="FKBP_C"/>
    <property type="match status" value="1"/>
</dbReference>
<accession>A0A0L6VA67</accession>
<feature type="domain" description="PPIase FKBP-type" evidence="8">
    <location>
        <begin position="120"/>
        <end position="210"/>
    </location>
</feature>